<evidence type="ECO:0000313" key="6">
    <source>
        <dbReference type="EMBL" id="KAK3378431.1"/>
    </source>
</evidence>
<feature type="compositionally biased region" description="Polar residues" evidence="4">
    <location>
        <begin position="428"/>
        <end position="437"/>
    </location>
</feature>
<dbReference type="AlphaFoldDB" id="A0AAE0NC96"/>
<feature type="compositionally biased region" description="Polar residues" evidence="4">
    <location>
        <begin position="884"/>
        <end position="899"/>
    </location>
</feature>
<reference evidence="6" key="1">
    <citation type="journal article" date="2023" name="Mol. Phylogenet. Evol.">
        <title>Genome-scale phylogeny and comparative genomics of the fungal order Sordariales.</title>
        <authorList>
            <person name="Hensen N."/>
            <person name="Bonometti L."/>
            <person name="Westerberg I."/>
            <person name="Brannstrom I.O."/>
            <person name="Guillou S."/>
            <person name="Cros-Aarteil S."/>
            <person name="Calhoun S."/>
            <person name="Haridas S."/>
            <person name="Kuo A."/>
            <person name="Mondo S."/>
            <person name="Pangilinan J."/>
            <person name="Riley R."/>
            <person name="LaButti K."/>
            <person name="Andreopoulos B."/>
            <person name="Lipzen A."/>
            <person name="Chen C."/>
            <person name="Yan M."/>
            <person name="Daum C."/>
            <person name="Ng V."/>
            <person name="Clum A."/>
            <person name="Steindorff A."/>
            <person name="Ohm R.A."/>
            <person name="Martin F."/>
            <person name="Silar P."/>
            <person name="Natvig D.O."/>
            <person name="Lalanne C."/>
            <person name="Gautier V."/>
            <person name="Ament-Velasquez S.L."/>
            <person name="Kruys A."/>
            <person name="Hutchinson M.I."/>
            <person name="Powell A.J."/>
            <person name="Barry K."/>
            <person name="Miller A.N."/>
            <person name="Grigoriev I.V."/>
            <person name="Debuchy R."/>
            <person name="Gladieux P."/>
            <person name="Hiltunen Thoren M."/>
            <person name="Johannesson H."/>
        </authorList>
    </citation>
    <scope>NUCLEOTIDE SEQUENCE</scope>
    <source>
        <strain evidence="6">CBS 232.78</strain>
    </source>
</reference>
<evidence type="ECO:0000256" key="1">
    <source>
        <dbReference type="ARBA" id="ARBA00004245"/>
    </source>
</evidence>
<evidence type="ECO:0000256" key="4">
    <source>
        <dbReference type="SAM" id="MobiDB-lite"/>
    </source>
</evidence>
<dbReference type="Gene3D" id="3.30.920.20">
    <property type="entry name" value="Gas2-like domain"/>
    <property type="match status" value="1"/>
</dbReference>
<feature type="compositionally biased region" description="Low complexity" evidence="4">
    <location>
        <begin position="900"/>
        <end position="916"/>
    </location>
</feature>
<dbReference type="Pfam" id="PF02187">
    <property type="entry name" value="GAS2"/>
    <property type="match status" value="1"/>
</dbReference>
<feature type="region of interest" description="Disordered" evidence="4">
    <location>
        <begin position="843"/>
        <end position="940"/>
    </location>
</feature>
<protein>
    <recommendedName>
        <fullName evidence="5">GAR domain-containing protein</fullName>
    </recommendedName>
</protein>
<feature type="compositionally biased region" description="Polar residues" evidence="4">
    <location>
        <begin position="387"/>
        <end position="419"/>
    </location>
</feature>
<dbReference type="EMBL" id="JAULSW010000006">
    <property type="protein sequence ID" value="KAK3378431.1"/>
    <property type="molecule type" value="Genomic_DNA"/>
</dbReference>
<keyword evidence="3" id="KW-0206">Cytoskeleton</keyword>
<feature type="region of interest" description="Disordered" evidence="4">
    <location>
        <begin position="541"/>
        <end position="576"/>
    </location>
</feature>
<evidence type="ECO:0000259" key="5">
    <source>
        <dbReference type="PROSITE" id="PS51460"/>
    </source>
</evidence>
<evidence type="ECO:0000256" key="3">
    <source>
        <dbReference type="ARBA" id="ARBA00023212"/>
    </source>
</evidence>
<feature type="region of interest" description="Disordered" evidence="4">
    <location>
        <begin position="1"/>
        <end position="32"/>
    </location>
</feature>
<feature type="region of interest" description="Disordered" evidence="4">
    <location>
        <begin position="354"/>
        <end position="473"/>
    </location>
</feature>
<feature type="region of interest" description="Disordered" evidence="4">
    <location>
        <begin position="606"/>
        <end position="682"/>
    </location>
</feature>
<feature type="compositionally biased region" description="Polar residues" evidence="4">
    <location>
        <begin position="19"/>
        <end position="30"/>
    </location>
</feature>
<feature type="compositionally biased region" description="Low complexity" evidence="4">
    <location>
        <begin position="731"/>
        <end position="744"/>
    </location>
</feature>
<feature type="compositionally biased region" description="Low complexity" evidence="4">
    <location>
        <begin position="615"/>
        <end position="632"/>
    </location>
</feature>
<name>A0AAE0NC96_9PEZI</name>
<dbReference type="GO" id="GO:0008017">
    <property type="term" value="F:microtubule binding"/>
    <property type="evidence" value="ECO:0007669"/>
    <property type="project" value="InterPro"/>
</dbReference>
<keyword evidence="2" id="KW-0963">Cytoplasm</keyword>
<proteinExistence type="predicted"/>
<dbReference type="InterPro" id="IPR003108">
    <property type="entry name" value="GAR_dom"/>
</dbReference>
<feature type="region of interest" description="Disordered" evidence="4">
    <location>
        <begin position="94"/>
        <end position="120"/>
    </location>
</feature>
<accession>A0AAE0NC96</accession>
<keyword evidence="7" id="KW-1185">Reference proteome</keyword>
<reference evidence="6" key="2">
    <citation type="submission" date="2023-06" db="EMBL/GenBank/DDBJ databases">
        <authorList>
            <consortium name="Lawrence Berkeley National Laboratory"/>
            <person name="Haridas S."/>
            <person name="Hensen N."/>
            <person name="Bonometti L."/>
            <person name="Westerberg I."/>
            <person name="Brannstrom I.O."/>
            <person name="Guillou S."/>
            <person name="Cros-Aarteil S."/>
            <person name="Calhoun S."/>
            <person name="Kuo A."/>
            <person name="Mondo S."/>
            <person name="Pangilinan J."/>
            <person name="Riley R."/>
            <person name="LaButti K."/>
            <person name="Andreopoulos B."/>
            <person name="Lipzen A."/>
            <person name="Chen C."/>
            <person name="Yanf M."/>
            <person name="Daum C."/>
            <person name="Ng V."/>
            <person name="Clum A."/>
            <person name="Steindorff A."/>
            <person name="Ohm R."/>
            <person name="Martin F."/>
            <person name="Silar P."/>
            <person name="Natvig D."/>
            <person name="Lalanne C."/>
            <person name="Gautier V."/>
            <person name="Ament-velasquez S.L."/>
            <person name="Kruys A."/>
            <person name="Hutchinson M.I."/>
            <person name="Powell A.J."/>
            <person name="Barry K."/>
            <person name="Miller A.N."/>
            <person name="Grigoriev I.V."/>
            <person name="Debuchy R."/>
            <person name="Gladieux P."/>
            <person name="Thoren M.H."/>
            <person name="Johannesson H."/>
        </authorList>
    </citation>
    <scope>NUCLEOTIDE SEQUENCE</scope>
    <source>
        <strain evidence="6">CBS 232.78</strain>
    </source>
</reference>
<gene>
    <name evidence="6" type="ORF">B0H63DRAFT_247156</name>
</gene>
<feature type="region of interest" description="Disordered" evidence="4">
    <location>
        <begin position="703"/>
        <end position="747"/>
    </location>
</feature>
<dbReference type="Proteomes" id="UP001285441">
    <property type="component" value="Unassembled WGS sequence"/>
</dbReference>
<dbReference type="GO" id="GO:0005856">
    <property type="term" value="C:cytoskeleton"/>
    <property type="evidence" value="ECO:0007669"/>
    <property type="project" value="UniProtKB-SubCell"/>
</dbReference>
<organism evidence="6 7">
    <name type="scientific">Podospora didyma</name>
    <dbReference type="NCBI Taxonomy" id="330526"/>
    <lineage>
        <taxon>Eukaryota</taxon>
        <taxon>Fungi</taxon>
        <taxon>Dikarya</taxon>
        <taxon>Ascomycota</taxon>
        <taxon>Pezizomycotina</taxon>
        <taxon>Sordariomycetes</taxon>
        <taxon>Sordariomycetidae</taxon>
        <taxon>Sordariales</taxon>
        <taxon>Podosporaceae</taxon>
        <taxon>Podospora</taxon>
    </lineage>
</organism>
<comment type="subcellular location">
    <subcellularLocation>
        <location evidence="1">Cytoplasm</location>
        <location evidence="1">Cytoskeleton</location>
    </subcellularLocation>
</comment>
<dbReference type="InterPro" id="IPR036534">
    <property type="entry name" value="GAR_dom_sf"/>
</dbReference>
<evidence type="ECO:0000313" key="7">
    <source>
        <dbReference type="Proteomes" id="UP001285441"/>
    </source>
</evidence>
<dbReference type="PROSITE" id="PS51460">
    <property type="entry name" value="GAR"/>
    <property type="match status" value="1"/>
</dbReference>
<feature type="domain" description="GAR" evidence="5">
    <location>
        <begin position="745"/>
        <end position="821"/>
    </location>
</feature>
<comment type="caution">
    <text evidence="6">The sequence shown here is derived from an EMBL/GenBank/DDBJ whole genome shotgun (WGS) entry which is preliminary data.</text>
</comment>
<sequence>MNDPPTLSHAHLAPHGHQGRSSSTSPTRQCTADDLLSNFTPRTAVEAFRNPSGTLKACIDAATPAEQAFAMRAALASKIIQEWLEDLSTWPWPAGGGPAGFETPVSKRRRPSRSEGGRADDELLHMDELYLGSLRATEVARYERRIDEISQDMEDLDVEEIKSQVLHNHIMPLSRPGSPILESNRSMTSSTLSSVAMMDDLTAMITATVMQTLPNLSKLSRLMNSWSLRLTVLRRIPVLLGSLADGEVALQSGWNAVQLGSQPDDRLPPGTTSSASLSRKDFDVMKSVLERKVAKAGRDLDAMLDTLEGWEDTLPEEWIDRMDALERGYGEWSAACERRIREADWAKIMQETTAPPTLAAVPGHDRHREANSSPDPVVPPKIDAFQPVTSTSASPTGTPRDSSDSEPTTPNDDTSQYAHGQSEMLTPIDTSPISKESTPIIKVHVPPEDPIEPYLSKGQQDDPLQSTPEEEHMLGHDGEFDSDELDEDASVALDVSQTDGAHVSNMFFHENAVDELEASELEDITHHHLERSDETTRSDKFDFDFDLEDPSEVDVPQPELPTLPRPRRGSDMSNTSTIIHGLQSGFMDFSSDQLDHGTPEIARHRDLEQEDSPSDDCSPPSSPPGFRSSTRSQSVSFNDTPSVMELPDFEDSPRTLLKSSPLLREDRDTGSPSKNSAASADDQLQQQISDILNSLPAKIRLTSEPSAINLNPPDFNMPTRKPPKQDHSVRSHSSLSTTSNMSSRAGTPAFTLAPAFTRNSRLRHQRGNQEIKLYHLSRSNGEPPIKLFIRCVGERGERVMVRVGGGWADLGEYLKEYASHHGRRSGGSGDGRVEIKDLPRVLTGRATSTPPSRPASAQDASSPVTPLHVRKSRRSVAGDDATGASVQPKTPLASVSQADSPSSEVSTRSRSSSRLSWAEEDSSLGMAGPRAKQITMSEESKAWVQSVKEKVRIASGERKVSSSEPPLLDGKFGEIGKVGATKRLFRRQ</sequence>
<dbReference type="SUPFAM" id="SSF143575">
    <property type="entry name" value="GAS2 domain-like"/>
    <property type="match status" value="1"/>
</dbReference>
<evidence type="ECO:0000256" key="2">
    <source>
        <dbReference type="ARBA" id="ARBA00022490"/>
    </source>
</evidence>